<dbReference type="GO" id="GO:0006508">
    <property type="term" value="P:proteolysis"/>
    <property type="evidence" value="ECO:0007669"/>
    <property type="project" value="InterPro"/>
</dbReference>
<protein>
    <recommendedName>
        <fullName evidence="4">Serine protease</fullName>
    </recommendedName>
</protein>
<dbReference type="AlphaFoldDB" id="A0A1F4VSB1"/>
<keyword evidence="1" id="KW-1133">Transmembrane helix</keyword>
<keyword evidence="1" id="KW-0812">Transmembrane</keyword>
<proteinExistence type="predicted"/>
<dbReference type="SUPFAM" id="SSF50494">
    <property type="entry name" value="Trypsin-like serine proteases"/>
    <property type="match status" value="1"/>
</dbReference>
<comment type="caution">
    <text evidence="2">The sequence shown here is derived from an EMBL/GenBank/DDBJ whole genome shotgun (WGS) entry which is preliminary data.</text>
</comment>
<feature type="transmembrane region" description="Helical" evidence="1">
    <location>
        <begin position="86"/>
        <end position="106"/>
    </location>
</feature>
<accession>A0A1F4VSB1</accession>
<dbReference type="PANTHER" id="PTHR43019">
    <property type="entry name" value="SERINE ENDOPROTEASE DEGS"/>
    <property type="match status" value="1"/>
</dbReference>
<name>A0A1F4VSB1_UNCKA</name>
<sequence>MINILERQFDRLAKKIKERSSLLLKRFGAYLKRLLFPLYLFPIKLITYTAYYLIKFLIKFIFAFIGLIFETIVFPFKSLKNFLKSIFILGIFIYLVASLFVIADYLRTQYGWYGKFLCSIGVRDTVQNSVVRVVGGYSEGTGFFIAPNQIITNFHVIADEPSPKIIFPDGNFVTPVKILGNKDVDLAILFTEKPHNDLVLPLPDRIVFRADEPLIATGYALGTDLTGKATTLKGRFIDFRKSKKMPIGYIQTDISLVKGMSGGPLVDQCGSVVGINTISLAGLSLFINADWAKTVVPDFTDQNVTKIEVDPSISPEEAVRAFYTYLKARRMEDGFNLLSEEYLKKTNFEEWTNRFTDILDVDVIKSEKYEDTKDTAFVKFSTKNWNDGEADYHYYEGTWQTIEEDGVYKMLKSNIKEVTDPAWEWFYE</sequence>
<dbReference type="STRING" id="1802627.A3A70_02875"/>
<keyword evidence="1" id="KW-0472">Membrane</keyword>
<dbReference type="InterPro" id="IPR009003">
    <property type="entry name" value="Peptidase_S1_PA"/>
</dbReference>
<organism evidence="2 3">
    <name type="scientific">candidate division WWE3 bacterium RIFCSPLOWO2_01_FULL_42_11</name>
    <dbReference type="NCBI Taxonomy" id="1802627"/>
    <lineage>
        <taxon>Bacteria</taxon>
        <taxon>Katanobacteria</taxon>
    </lineage>
</organism>
<feature type="transmembrane region" description="Helical" evidence="1">
    <location>
        <begin position="34"/>
        <end position="54"/>
    </location>
</feature>
<evidence type="ECO:0000313" key="3">
    <source>
        <dbReference type="Proteomes" id="UP000178964"/>
    </source>
</evidence>
<evidence type="ECO:0000313" key="2">
    <source>
        <dbReference type="EMBL" id="OGC59945.1"/>
    </source>
</evidence>
<dbReference type="PRINTS" id="PR00834">
    <property type="entry name" value="PROTEASES2C"/>
</dbReference>
<evidence type="ECO:0000256" key="1">
    <source>
        <dbReference type="SAM" id="Phobius"/>
    </source>
</evidence>
<reference evidence="2 3" key="1">
    <citation type="journal article" date="2016" name="Nat. Commun.">
        <title>Thousands of microbial genomes shed light on interconnected biogeochemical processes in an aquifer system.</title>
        <authorList>
            <person name="Anantharaman K."/>
            <person name="Brown C.T."/>
            <person name="Hug L.A."/>
            <person name="Sharon I."/>
            <person name="Castelle C.J."/>
            <person name="Probst A.J."/>
            <person name="Thomas B.C."/>
            <person name="Singh A."/>
            <person name="Wilkins M.J."/>
            <person name="Karaoz U."/>
            <person name="Brodie E.L."/>
            <person name="Williams K.H."/>
            <person name="Hubbard S.S."/>
            <person name="Banfield J.F."/>
        </authorList>
    </citation>
    <scope>NUCLEOTIDE SEQUENCE [LARGE SCALE GENOMIC DNA]</scope>
</reference>
<feature type="transmembrane region" description="Helical" evidence="1">
    <location>
        <begin position="60"/>
        <end position="79"/>
    </location>
</feature>
<dbReference type="EMBL" id="MEVK01000003">
    <property type="protein sequence ID" value="OGC59945.1"/>
    <property type="molecule type" value="Genomic_DNA"/>
</dbReference>
<dbReference type="Proteomes" id="UP000178964">
    <property type="component" value="Unassembled WGS sequence"/>
</dbReference>
<evidence type="ECO:0008006" key="4">
    <source>
        <dbReference type="Google" id="ProtNLM"/>
    </source>
</evidence>
<dbReference type="GO" id="GO:0004252">
    <property type="term" value="F:serine-type endopeptidase activity"/>
    <property type="evidence" value="ECO:0007669"/>
    <property type="project" value="InterPro"/>
</dbReference>
<dbReference type="Pfam" id="PF13365">
    <property type="entry name" value="Trypsin_2"/>
    <property type="match status" value="1"/>
</dbReference>
<dbReference type="Gene3D" id="2.40.10.120">
    <property type="match status" value="1"/>
</dbReference>
<dbReference type="InterPro" id="IPR001940">
    <property type="entry name" value="Peptidase_S1C"/>
</dbReference>
<gene>
    <name evidence="2" type="ORF">A3A70_02875</name>
</gene>
<dbReference type="PANTHER" id="PTHR43019:SF23">
    <property type="entry name" value="PROTEASE DO-LIKE 5, CHLOROPLASTIC"/>
    <property type="match status" value="1"/>
</dbReference>